<accession>A0AAQ3PGS9</accession>
<reference evidence="2 3" key="1">
    <citation type="submission" date="2024-02" db="EMBL/GenBank/DDBJ databases">
        <title>High-quality chromosome-scale genome assembly of Pensacola bahiagrass (Paspalum notatum Flugge var. saurae).</title>
        <authorList>
            <person name="Vega J.M."/>
            <person name="Podio M."/>
            <person name="Orjuela J."/>
            <person name="Siena L.A."/>
            <person name="Pessino S.C."/>
            <person name="Combes M.C."/>
            <person name="Mariac C."/>
            <person name="Albertini E."/>
            <person name="Pupilli F."/>
            <person name="Ortiz J.P.A."/>
            <person name="Leblanc O."/>
        </authorList>
    </citation>
    <scope>NUCLEOTIDE SEQUENCE [LARGE SCALE GENOMIC DNA]</scope>
    <source>
        <strain evidence="2">R1</strain>
        <tissue evidence="2">Leaf</tissue>
    </source>
</reference>
<evidence type="ECO:0000259" key="1">
    <source>
        <dbReference type="Pfam" id="PF07727"/>
    </source>
</evidence>
<organism evidence="2 3">
    <name type="scientific">Paspalum notatum var. saurae</name>
    <dbReference type="NCBI Taxonomy" id="547442"/>
    <lineage>
        <taxon>Eukaryota</taxon>
        <taxon>Viridiplantae</taxon>
        <taxon>Streptophyta</taxon>
        <taxon>Embryophyta</taxon>
        <taxon>Tracheophyta</taxon>
        <taxon>Spermatophyta</taxon>
        <taxon>Magnoliopsida</taxon>
        <taxon>Liliopsida</taxon>
        <taxon>Poales</taxon>
        <taxon>Poaceae</taxon>
        <taxon>PACMAD clade</taxon>
        <taxon>Panicoideae</taxon>
        <taxon>Andropogonodae</taxon>
        <taxon>Paspaleae</taxon>
        <taxon>Paspalinae</taxon>
        <taxon>Paspalum</taxon>
    </lineage>
</organism>
<sequence length="198" mass="22610">MQSELKSMGDNQIWNLVEPLDEIQGVDYDEIFSSVAMLKSIRILLSIAAYLDYEVWQNDVKTAFLNENLIGVIGDVYMILPEGFIDPENIGKNVEKPYAYKKVSGSALVNLLVLYDILLIENNISMLEAVKDSLRKSFSMKDLGEIGYILGIRIYKDRSKRLIGLCQSTYIDKVLKRFNMHARVTWHGLKQASMSVDY</sequence>
<dbReference type="AlphaFoldDB" id="A0AAQ3PGS9"/>
<keyword evidence="3" id="KW-1185">Reference proteome</keyword>
<proteinExistence type="predicted"/>
<feature type="domain" description="Reverse transcriptase Ty1/copia-type" evidence="1">
    <location>
        <begin position="22"/>
        <end position="92"/>
    </location>
</feature>
<evidence type="ECO:0000313" key="2">
    <source>
        <dbReference type="EMBL" id="WVZ50487.1"/>
    </source>
</evidence>
<dbReference type="InterPro" id="IPR013103">
    <property type="entry name" value="RVT_2"/>
</dbReference>
<gene>
    <name evidence="2" type="ORF">U9M48_001733</name>
</gene>
<dbReference type="Pfam" id="PF07727">
    <property type="entry name" value="RVT_2"/>
    <property type="match status" value="2"/>
</dbReference>
<evidence type="ECO:0000313" key="3">
    <source>
        <dbReference type="Proteomes" id="UP001341281"/>
    </source>
</evidence>
<dbReference type="Proteomes" id="UP001341281">
    <property type="component" value="Chromosome 01"/>
</dbReference>
<name>A0AAQ3PGS9_PASNO</name>
<protein>
    <recommendedName>
        <fullName evidence="1">Reverse transcriptase Ty1/copia-type domain-containing protein</fullName>
    </recommendedName>
</protein>
<feature type="domain" description="Reverse transcriptase Ty1/copia-type" evidence="1">
    <location>
        <begin position="104"/>
        <end position="181"/>
    </location>
</feature>
<dbReference type="EMBL" id="CP144745">
    <property type="protein sequence ID" value="WVZ50487.1"/>
    <property type="molecule type" value="Genomic_DNA"/>
</dbReference>